<dbReference type="GO" id="GO:0005829">
    <property type="term" value="C:cytosol"/>
    <property type="evidence" value="ECO:0007669"/>
    <property type="project" value="TreeGrafter"/>
</dbReference>
<dbReference type="GO" id="GO:0003677">
    <property type="term" value="F:DNA binding"/>
    <property type="evidence" value="ECO:0007669"/>
    <property type="project" value="UniProtKB-KW"/>
</dbReference>
<evidence type="ECO:0000313" key="3">
    <source>
        <dbReference type="EMBL" id="SEE81609.1"/>
    </source>
</evidence>
<dbReference type="InterPro" id="IPR050807">
    <property type="entry name" value="TransReg_Diox_bact_type"/>
</dbReference>
<dbReference type="SUPFAM" id="SSF51182">
    <property type="entry name" value="RmlC-like cupins"/>
    <property type="match status" value="1"/>
</dbReference>
<reference evidence="4" key="1">
    <citation type="submission" date="2016-10" db="EMBL/GenBank/DDBJ databases">
        <authorList>
            <person name="Varghese N."/>
            <person name="Submissions S."/>
        </authorList>
    </citation>
    <scope>NUCLEOTIDE SEQUENCE [LARGE SCALE GENOMIC DNA]</scope>
    <source>
        <strain evidence="4">DSM 21368</strain>
    </source>
</reference>
<accession>A0A1H5LX35</accession>
<dbReference type="Pfam" id="PF01381">
    <property type="entry name" value="HTH_3"/>
    <property type="match status" value="1"/>
</dbReference>
<sequence>MLACMIGGRLRDLRAEQGLSLRALAERTGLSATLLSQIERGKAEPSLKSLRLLASVLGQSVGELFDSSESLTVRVSRPGERSRITSPRGYIQYERLAPSNGQLEVLRGVLAPGEVSSDEPWSHPSIECVVVLTGTLTVHVAETAHEVTAGESVTFDSRHAHRYQNVTDGVVEFLVSVAPPSP</sequence>
<dbReference type="SMART" id="SM00530">
    <property type="entry name" value="HTH_XRE"/>
    <property type="match status" value="1"/>
</dbReference>
<dbReference type="Pfam" id="PF07883">
    <property type="entry name" value="Cupin_2"/>
    <property type="match status" value="1"/>
</dbReference>
<dbReference type="STRING" id="648782.SAMN04488554_3030"/>
<protein>
    <submittedName>
        <fullName evidence="3">Cupin domain-containing protein</fullName>
    </submittedName>
</protein>
<organism evidence="3 4">
    <name type="scientific">Ruania alba</name>
    <dbReference type="NCBI Taxonomy" id="648782"/>
    <lineage>
        <taxon>Bacteria</taxon>
        <taxon>Bacillati</taxon>
        <taxon>Actinomycetota</taxon>
        <taxon>Actinomycetes</taxon>
        <taxon>Micrococcales</taxon>
        <taxon>Ruaniaceae</taxon>
        <taxon>Ruania</taxon>
    </lineage>
</organism>
<dbReference type="SUPFAM" id="SSF47413">
    <property type="entry name" value="lambda repressor-like DNA-binding domains"/>
    <property type="match status" value="1"/>
</dbReference>
<feature type="domain" description="HTH cro/C1-type" evidence="2">
    <location>
        <begin position="10"/>
        <end position="64"/>
    </location>
</feature>
<dbReference type="InterPro" id="IPR001387">
    <property type="entry name" value="Cro/C1-type_HTH"/>
</dbReference>
<gene>
    <name evidence="3" type="ORF">SAMN04488554_3030</name>
</gene>
<dbReference type="CDD" id="cd02209">
    <property type="entry name" value="cupin_XRE_C"/>
    <property type="match status" value="1"/>
</dbReference>
<dbReference type="InterPro" id="IPR014710">
    <property type="entry name" value="RmlC-like_jellyroll"/>
</dbReference>
<dbReference type="Gene3D" id="2.60.120.10">
    <property type="entry name" value="Jelly Rolls"/>
    <property type="match status" value="1"/>
</dbReference>
<keyword evidence="1" id="KW-0238">DNA-binding</keyword>
<dbReference type="AlphaFoldDB" id="A0A1H5LX35"/>
<dbReference type="CDD" id="cd00093">
    <property type="entry name" value="HTH_XRE"/>
    <property type="match status" value="1"/>
</dbReference>
<keyword evidence="4" id="KW-1185">Reference proteome</keyword>
<name>A0A1H5LX35_9MICO</name>
<dbReference type="PANTHER" id="PTHR46797">
    <property type="entry name" value="HTH-TYPE TRANSCRIPTIONAL REGULATOR"/>
    <property type="match status" value="1"/>
</dbReference>
<dbReference type="InterPro" id="IPR013096">
    <property type="entry name" value="Cupin_2"/>
</dbReference>
<dbReference type="Proteomes" id="UP000199220">
    <property type="component" value="Unassembled WGS sequence"/>
</dbReference>
<evidence type="ECO:0000313" key="4">
    <source>
        <dbReference type="Proteomes" id="UP000199220"/>
    </source>
</evidence>
<dbReference type="EMBL" id="FNTX01000002">
    <property type="protein sequence ID" value="SEE81609.1"/>
    <property type="molecule type" value="Genomic_DNA"/>
</dbReference>
<dbReference type="PANTHER" id="PTHR46797:SF1">
    <property type="entry name" value="METHYLPHOSPHONATE SYNTHASE"/>
    <property type="match status" value="1"/>
</dbReference>
<dbReference type="Gene3D" id="1.10.260.40">
    <property type="entry name" value="lambda repressor-like DNA-binding domains"/>
    <property type="match status" value="1"/>
</dbReference>
<evidence type="ECO:0000256" key="1">
    <source>
        <dbReference type="ARBA" id="ARBA00023125"/>
    </source>
</evidence>
<evidence type="ECO:0000259" key="2">
    <source>
        <dbReference type="PROSITE" id="PS50943"/>
    </source>
</evidence>
<dbReference type="InterPro" id="IPR010982">
    <property type="entry name" value="Lambda_DNA-bd_dom_sf"/>
</dbReference>
<dbReference type="PROSITE" id="PS50943">
    <property type="entry name" value="HTH_CROC1"/>
    <property type="match status" value="1"/>
</dbReference>
<proteinExistence type="predicted"/>
<dbReference type="GO" id="GO:0003700">
    <property type="term" value="F:DNA-binding transcription factor activity"/>
    <property type="evidence" value="ECO:0007669"/>
    <property type="project" value="TreeGrafter"/>
</dbReference>
<dbReference type="InterPro" id="IPR011051">
    <property type="entry name" value="RmlC_Cupin_sf"/>
</dbReference>